<dbReference type="Pfam" id="PF00005">
    <property type="entry name" value="ABC_tran"/>
    <property type="match status" value="1"/>
</dbReference>
<keyword evidence="4 6" id="KW-0067">ATP-binding</keyword>
<evidence type="ECO:0000313" key="7">
    <source>
        <dbReference type="Proteomes" id="UP000635387"/>
    </source>
</evidence>
<evidence type="ECO:0000256" key="4">
    <source>
        <dbReference type="ARBA" id="ARBA00022840"/>
    </source>
</evidence>
<dbReference type="RefSeq" id="WP_191251742.1">
    <property type="nucleotide sequence ID" value="NZ_BNAY01000001.1"/>
</dbReference>
<dbReference type="NCBIfam" id="NF040873">
    <property type="entry name" value="AztA"/>
    <property type="match status" value="1"/>
</dbReference>
<name>A0ABQ3L5M2_9PSEU</name>
<comment type="caution">
    <text evidence="6">The sequence shown here is derived from an EMBL/GenBank/DDBJ whole genome shotgun (WGS) entry which is preliminary data.</text>
</comment>
<protein>
    <submittedName>
        <fullName evidence="6">ABC transporter ATP-binding protein</fullName>
    </submittedName>
</protein>
<evidence type="ECO:0000313" key="6">
    <source>
        <dbReference type="EMBL" id="GHH04636.1"/>
    </source>
</evidence>
<dbReference type="InterPro" id="IPR050153">
    <property type="entry name" value="Metal_Ion_Import_ABC"/>
</dbReference>
<dbReference type="EMBL" id="BNAY01000001">
    <property type="protein sequence ID" value="GHH04636.1"/>
    <property type="molecule type" value="Genomic_DNA"/>
</dbReference>
<dbReference type="InterPro" id="IPR003439">
    <property type="entry name" value="ABC_transporter-like_ATP-bd"/>
</dbReference>
<comment type="similarity">
    <text evidence="1">Belongs to the ABC transporter superfamily.</text>
</comment>
<dbReference type="SMART" id="SM00382">
    <property type="entry name" value="AAA"/>
    <property type="match status" value="1"/>
</dbReference>
<dbReference type="Gene3D" id="3.40.50.300">
    <property type="entry name" value="P-loop containing nucleotide triphosphate hydrolases"/>
    <property type="match status" value="1"/>
</dbReference>
<evidence type="ECO:0000256" key="3">
    <source>
        <dbReference type="ARBA" id="ARBA00022741"/>
    </source>
</evidence>
<evidence type="ECO:0000259" key="5">
    <source>
        <dbReference type="PROSITE" id="PS50893"/>
    </source>
</evidence>
<keyword evidence="3" id="KW-0547">Nucleotide-binding</keyword>
<dbReference type="PROSITE" id="PS50893">
    <property type="entry name" value="ABC_TRANSPORTER_2"/>
    <property type="match status" value="1"/>
</dbReference>
<sequence length="236" mass="25196">MTPDTAALTIDRAHAHYGPREVLRGITAQVPAARLTAIAGANGAGKSSLLNLVAGVLPPTSGSVTRRDPGRVAYVTQQSEVSQSLPITVRATVTMGRWAHRGHWRRLSKMDRKIVGDCLERLDITSIADRLIGTLSGGQRQRALVAQGLAQQAGLLLLDEPSAGLDLRARELIDEAVHATLAEGTTVLRVTHDLEVAGRADHCLLLRDGRLVGEGPPASVLTPERVTTAWGLRTRV</sequence>
<dbReference type="PROSITE" id="PS00211">
    <property type="entry name" value="ABC_TRANSPORTER_1"/>
    <property type="match status" value="1"/>
</dbReference>
<dbReference type="InterPro" id="IPR017871">
    <property type="entry name" value="ABC_transporter-like_CS"/>
</dbReference>
<dbReference type="InterPro" id="IPR047748">
    <property type="entry name" value="AztA-like"/>
</dbReference>
<keyword evidence="7" id="KW-1185">Reference proteome</keyword>
<dbReference type="InterPro" id="IPR003593">
    <property type="entry name" value="AAA+_ATPase"/>
</dbReference>
<dbReference type="SUPFAM" id="SSF52540">
    <property type="entry name" value="P-loop containing nucleoside triphosphate hydrolases"/>
    <property type="match status" value="1"/>
</dbReference>
<reference evidence="7" key="1">
    <citation type="journal article" date="2019" name="Int. J. Syst. Evol. Microbiol.">
        <title>The Global Catalogue of Microorganisms (GCM) 10K type strain sequencing project: providing services to taxonomists for standard genome sequencing and annotation.</title>
        <authorList>
            <consortium name="The Broad Institute Genomics Platform"/>
            <consortium name="The Broad Institute Genome Sequencing Center for Infectious Disease"/>
            <person name="Wu L."/>
            <person name="Ma J."/>
        </authorList>
    </citation>
    <scope>NUCLEOTIDE SEQUENCE [LARGE SCALE GENOMIC DNA]</scope>
    <source>
        <strain evidence="7">CGMCC 4.7683</strain>
    </source>
</reference>
<accession>A0ABQ3L5M2</accession>
<dbReference type="PANTHER" id="PTHR42734:SF5">
    <property type="entry name" value="IRON TRANSPORT SYSTEM ATP-BINDING PROTEIN HI_0361-RELATED"/>
    <property type="match status" value="1"/>
</dbReference>
<evidence type="ECO:0000256" key="2">
    <source>
        <dbReference type="ARBA" id="ARBA00022448"/>
    </source>
</evidence>
<feature type="domain" description="ABC transporter" evidence="5">
    <location>
        <begin position="8"/>
        <end position="233"/>
    </location>
</feature>
<organism evidence="6 7">
    <name type="scientific">Amycolatopsis oliviviridis</name>
    <dbReference type="NCBI Taxonomy" id="1471590"/>
    <lineage>
        <taxon>Bacteria</taxon>
        <taxon>Bacillati</taxon>
        <taxon>Actinomycetota</taxon>
        <taxon>Actinomycetes</taxon>
        <taxon>Pseudonocardiales</taxon>
        <taxon>Pseudonocardiaceae</taxon>
        <taxon>Amycolatopsis</taxon>
    </lineage>
</organism>
<dbReference type="Proteomes" id="UP000635387">
    <property type="component" value="Unassembled WGS sequence"/>
</dbReference>
<gene>
    <name evidence="6" type="ORF">GCM10017790_07730</name>
</gene>
<dbReference type="PANTHER" id="PTHR42734">
    <property type="entry name" value="METAL TRANSPORT SYSTEM ATP-BINDING PROTEIN TM_0124-RELATED"/>
    <property type="match status" value="1"/>
</dbReference>
<dbReference type="InterPro" id="IPR027417">
    <property type="entry name" value="P-loop_NTPase"/>
</dbReference>
<dbReference type="GO" id="GO:0005524">
    <property type="term" value="F:ATP binding"/>
    <property type="evidence" value="ECO:0007669"/>
    <property type="project" value="UniProtKB-KW"/>
</dbReference>
<proteinExistence type="inferred from homology"/>
<keyword evidence="2" id="KW-0813">Transport</keyword>
<evidence type="ECO:0000256" key="1">
    <source>
        <dbReference type="ARBA" id="ARBA00005417"/>
    </source>
</evidence>